<proteinExistence type="predicted"/>
<feature type="coiled-coil region" evidence="1">
    <location>
        <begin position="113"/>
        <end position="211"/>
    </location>
</feature>
<evidence type="ECO:0000256" key="1">
    <source>
        <dbReference type="SAM" id="Coils"/>
    </source>
</evidence>
<accession>A0AAP0AXH2</accession>
<organism evidence="4 5">
    <name type="scientific">Platanthera zijinensis</name>
    <dbReference type="NCBI Taxonomy" id="2320716"/>
    <lineage>
        <taxon>Eukaryota</taxon>
        <taxon>Viridiplantae</taxon>
        <taxon>Streptophyta</taxon>
        <taxon>Embryophyta</taxon>
        <taxon>Tracheophyta</taxon>
        <taxon>Spermatophyta</taxon>
        <taxon>Magnoliopsida</taxon>
        <taxon>Liliopsida</taxon>
        <taxon>Asparagales</taxon>
        <taxon>Orchidaceae</taxon>
        <taxon>Orchidoideae</taxon>
        <taxon>Orchideae</taxon>
        <taxon>Orchidinae</taxon>
        <taxon>Platanthera</taxon>
    </lineage>
</organism>
<evidence type="ECO:0000313" key="5">
    <source>
        <dbReference type="Proteomes" id="UP001418222"/>
    </source>
</evidence>
<dbReference type="InterPro" id="IPR012929">
    <property type="entry name" value="Nucleoprot-TPR/MLP1-2_dom"/>
</dbReference>
<feature type="compositionally biased region" description="Acidic residues" evidence="2">
    <location>
        <begin position="1045"/>
        <end position="1069"/>
    </location>
</feature>
<dbReference type="AlphaFoldDB" id="A0AAP0AXH2"/>
<dbReference type="GO" id="GO:0006606">
    <property type="term" value="P:protein import into nucleus"/>
    <property type="evidence" value="ECO:0007669"/>
    <property type="project" value="InterPro"/>
</dbReference>
<dbReference type="GO" id="GO:0006406">
    <property type="term" value="P:mRNA export from nucleus"/>
    <property type="evidence" value="ECO:0007669"/>
    <property type="project" value="TreeGrafter"/>
</dbReference>
<feature type="compositionally biased region" description="Basic and acidic residues" evidence="2">
    <location>
        <begin position="579"/>
        <end position="598"/>
    </location>
</feature>
<feature type="coiled-coil region" evidence="1">
    <location>
        <begin position="254"/>
        <end position="288"/>
    </location>
</feature>
<feature type="region of interest" description="Disordered" evidence="2">
    <location>
        <begin position="579"/>
        <end position="608"/>
    </location>
</feature>
<evidence type="ECO:0000313" key="4">
    <source>
        <dbReference type="EMBL" id="KAK8918711.1"/>
    </source>
</evidence>
<evidence type="ECO:0000256" key="2">
    <source>
        <dbReference type="SAM" id="MobiDB-lite"/>
    </source>
</evidence>
<feature type="compositionally biased region" description="Polar residues" evidence="2">
    <location>
        <begin position="1163"/>
        <end position="1172"/>
    </location>
</feature>
<feature type="compositionally biased region" description="Low complexity" evidence="2">
    <location>
        <begin position="790"/>
        <end position="801"/>
    </location>
</feature>
<keyword evidence="5" id="KW-1185">Reference proteome</keyword>
<reference evidence="4 5" key="1">
    <citation type="journal article" date="2022" name="Nat. Plants">
        <title>Genomes of leafy and leafless Platanthera orchids illuminate the evolution of mycoheterotrophy.</title>
        <authorList>
            <person name="Li M.H."/>
            <person name="Liu K.W."/>
            <person name="Li Z."/>
            <person name="Lu H.C."/>
            <person name="Ye Q.L."/>
            <person name="Zhang D."/>
            <person name="Wang J.Y."/>
            <person name="Li Y.F."/>
            <person name="Zhong Z.M."/>
            <person name="Liu X."/>
            <person name="Yu X."/>
            <person name="Liu D.K."/>
            <person name="Tu X.D."/>
            <person name="Liu B."/>
            <person name="Hao Y."/>
            <person name="Liao X.Y."/>
            <person name="Jiang Y.T."/>
            <person name="Sun W.H."/>
            <person name="Chen J."/>
            <person name="Chen Y.Q."/>
            <person name="Ai Y."/>
            <person name="Zhai J.W."/>
            <person name="Wu S.S."/>
            <person name="Zhou Z."/>
            <person name="Hsiao Y.Y."/>
            <person name="Wu W.L."/>
            <person name="Chen Y.Y."/>
            <person name="Lin Y.F."/>
            <person name="Hsu J.L."/>
            <person name="Li C.Y."/>
            <person name="Wang Z.W."/>
            <person name="Zhao X."/>
            <person name="Zhong W.Y."/>
            <person name="Ma X.K."/>
            <person name="Ma L."/>
            <person name="Huang J."/>
            <person name="Chen G.Z."/>
            <person name="Huang M.Z."/>
            <person name="Huang L."/>
            <person name="Peng D.H."/>
            <person name="Luo Y.B."/>
            <person name="Zou S.Q."/>
            <person name="Chen S.P."/>
            <person name="Lan S."/>
            <person name="Tsai W.C."/>
            <person name="Van de Peer Y."/>
            <person name="Liu Z.J."/>
        </authorList>
    </citation>
    <scope>NUCLEOTIDE SEQUENCE [LARGE SCALE GENOMIC DNA]</scope>
    <source>
        <strain evidence="4">Lor287</strain>
    </source>
</reference>
<gene>
    <name evidence="4" type="primary">NUA</name>
    <name evidence="4" type="ORF">KSP39_PZI021101</name>
</gene>
<feature type="compositionally biased region" description="Basic and acidic residues" evidence="2">
    <location>
        <begin position="1203"/>
        <end position="1216"/>
    </location>
</feature>
<comment type="caution">
    <text evidence="4">The sequence shown here is derived from an EMBL/GenBank/DDBJ whole genome shotgun (WGS) entry which is preliminary data.</text>
</comment>
<feature type="domain" description="Nucleoprotein TPR/MLP1-2" evidence="3">
    <location>
        <begin position="165"/>
        <end position="292"/>
    </location>
</feature>
<dbReference type="GO" id="GO:0005643">
    <property type="term" value="C:nuclear pore"/>
    <property type="evidence" value="ECO:0007669"/>
    <property type="project" value="TreeGrafter"/>
</dbReference>
<dbReference type="EMBL" id="JBBWWQ010000019">
    <property type="protein sequence ID" value="KAK8918711.1"/>
    <property type="molecule type" value="Genomic_DNA"/>
</dbReference>
<protein>
    <submittedName>
        <fullName evidence="4">Nuclear-pore anchor</fullName>
    </submittedName>
</protein>
<sequence length="1216" mass="136913">MNQVEDIRKELANAWHVVTTAESRAAVAEARSSDLDAKIKSIGTQAITEVGKQEQSLLSTNEISEDLWKTKEELEKIKDEAHANREYMLQYKEMAHTNEIALKQMELAHEDYKSEAVKMKGVLENEVQSLKNQISELERKFMLKCEEAASATEAKENVLSSAMVETSRLRDEIEEKTKRVTELESHVSFLKDDLDKEHRRWRNAQDNYERQIILQSETIQELTSTSKELSVMQTEITRTRTLWDAQKAENDLLKSSWETEKSEMQQRKSEAERKCNEMDEQNRILHNRLEALHVRLSEKDQNSVGLLSVNSHGDGDLQNVISYLRRSKEIAETEMTLLKQEKLRLQTKVEGALRASESAQALLHSQLENSRELLLKDDEFKSLQLQVREINLLRESNVQLREENKHNFEECQKFRQEAQNVKVEADKLENCLKQKLAEFDALQKEADLLKMEICNLNNRNAEILESCKDANINEFEQTKDELEQVKASLSKKLELIMKLEQDLSSCHEELSEREKKLNDAQHAENIFKQELEKQRKMLLAWKNKYQIIVKLKDELSSKNQALTKEIEDLKTINQATMKEKEELKSRNQVLTKEKDDGSTKAQLSAKEKDEFMSKAQALAKEKDEFMSKAQALAKEKEEMNFKNQALLKQFEDLKSGRKVSVESEQAKKEQEKDTRIQMLEKTLERLRDDHRNEKITRKKSQTTMIELANRVSTDKQKVEEELQKHKSAVSIVLEKAGALASQLPSGSFLDEQTLTYFQSVSSFESAAVSFLGDTEGPPHGSPANATLDNSSTSTGQQVSTQLIKLPTRPSSKPTDEREKALSSGKTVVETRKPGRRFVRPSLEKTEDPATDTEIAGTETFSTAAEGKVSSSIENEPLVPPMGTRKRSASSEPEILEASSAHDEGNVVSAPPPSKKTKESEFFEASEAYVPPISSENLDAAPLQGVPTSEVSEMDMLQSMEDSIEEYLEVGKEDEGGVPVNEESDEQQKEYLDAANPYEVQYEGDAVIEELSDRVGAPIEEETIVSSIDQATKNEEIKEIQLPSTEVEENKEEGELMQDEPEQQPEDTVSEEGQLGSVPCDGSGSCDEAEEALDIASPDEQVDHDPPINASAATNVEDVGEDSDKRINGGIDRGTLGSPPSPAISAGALEEPQNTSVEMGESQALRSSTTISISEAARRNARNRQERMAAPAEPPARGRRPPLRRGDSESSDRGGRR</sequence>
<feature type="compositionally biased region" description="Polar residues" evidence="2">
    <location>
        <begin position="858"/>
        <end position="873"/>
    </location>
</feature>
<evidence type="ECO:0000259" key="3">
    <source>
        <dbReference type="Pfam" id="PF07926"/>
    </source>
</evidence>
<name>A0AAP0AXH2_9ASPA</name>
<dbReference type="GO" id="GO:0017056">
    <property type="term" value="F:structural constituent of nuclear pore"/>
    <property type="evidence" value="ECO:0007669"/>
    <property type="project" value="TreeGrafter"/>
</dbReference>
<dbReference type="PANTHER" id="PTHR18898">
    <property type="entry name" value="NUCLEOPROTEIN TPR-RELATED"/>
    <property type="match status" value="1"/>
</dbReference>
<feature type="region of interest" description="Disordered" evidence="2">
    <location>
        <begin position="771"/>
        <end position="921"/>
    </location>
</feature>
<dbReference type="PANTHER" id="PTHR18898:SF2">
    <property type="entry name" value="NUCLEOPROTEIN TPR"/>
    <property type="match status" value="1"/>
</dbReference>
<keyword evidence="1" id="KW-0175">Coiled coil</keyword>
<dbReference type="Proteomes" id="UP001418222">
    <property type="component" value="Unassembled WGS sequence"/>
</dbReference>
<feature type="coiled-coil region" evidence="1">
    <location>
        <begin position="383"/>
        <end position="516"/>
    </location>
</feature>
<dbReference type="Pfam" id="PF07926">
    <property type="entry name" value="TPR_MLP1_2"/>
    <property type="match status" value="1"/>
</dbReference>
<feature type="region of interest" description="Disordered" evidence="2">
    <location>
        <begin position="1025"/>
        <end position="1216"/>
    </location>
</feature>